<evidence type="ECO:0000259" key="2">
    <source>
        <dbReference type="Pfam" id="PF13392"/>
    </source>
</evidence>
<organism evidence="3">
    <name type="scientific">viral metagenome</name>
    <dbReference type="NCBI Taxonomy" id="1070528"/>
    <lineage>
        <taxon>unclassified sequences</taxon>
        <taxon>metagenomes</taxon>
        <taxon>organismal metagenomes</taxon>
    </lineage>
</organism>
<accession>A0A6C0HGH3</accession>
<evidence type="ECO:0000313" key="3">
    <source>
        <dbReference type="EMBL" id="QHT79554.1"/>
    </source>
</evidence>
<reference evidence="3" key="1">
    <citation type="journal article" date="2020" name="Nature">
        <title>Giant virus diversity and host interactions through global metagenomics.</title>
        <authorList>
            <person name="Schulz F."/>
            <person name="Roux S."/>
            <person name="Paez-Espino D."/>
            <person name="Jungbluth S."/>
            <person name="Walsh D.A."/>
            <person name="Denef V.J."/>
            <person name="McMahon K.D."/>
            <person name="Konstantinidis K.T."/>
            <person name="Eloe-Fadrosh E.A."/>
            <person name="Kyrpides N.C."/>
            <person name="Woyke T."/>
        </authorList>
    </citation>
    <scope>NUCLEOTIDE SEQUENCE</scope>
    <source>
        <strain evidence="3">GVMAG-M-3300023184-101</strain>
    </source>
</reference>
<evidence type="ECO:0000256" key="1">
    <source>
        <dbReference type="SAM" id="MobiDB-lite"/>
    </source>
</evidence>
<dbReference type="Pfam" id="PF13392">
    <property type="entry name" value="HNH_3"/>
    <property type="match status" value="1"/>
</dbReference>
<dbReference type="AlphaFoldDB" id="A0A6C0HGH3"/>
<protein>
    <recommendedName>
        <fullName evidence="2">HNH nuclease domain-containing protein</fullName>
    </recommendedName>
</protein>
<dbReference type="Gene3D" id="3.90.75.20">
    <property type="match status" value="1"/>
</dbReference>
<dbReference type="EMBL" id="MN739950">
    <property type="protein sequence ID" value="QHT79554.1"/>
    <property type="molecule type" value="Genomic_DNA"/>
</dbReference>
<feature type="region of interest" description="Disordered" evidence="1">
    <location>
        <begin position="253"/>
        <end position="279"/>
    </location>
</feature>
<name>A0A6C0HGH3_9ZZZZ</name>
<dbReference type="SUPFAM" id="SSF54060">
    <property type="entry name" value="His-Me finger endonucleases"/>
    <property type="match status" value="1"/>
</dbReference>
<dbReference type="InterPro" id="IPR044925">
    <property type="entry name" value="His-Me_finger_sf"/>
</dbReference>
<dbReference type="InterPro" id="IPR003615">
    <property type="entry name" value="HNH_nuc"/>
</dbReference>
<feature type="domain" description="HNH nuclease" evidence="2">
    <location>
        <begin position="229"/>
        <end position="257"/>
    </location>
</feature>
<sequence>MNNDKIDNIIRSFDDVTEITIEMSKPIYSTDNELNCGNIHYADKKYMLDFETRDKIINFKKKFVFVNETDIYPSYNYNGNCINYLQFIFGFKDINVNYVFKNNNIYDLRKSNVICYHHYHEQLCIKHDILEYIPGHYAMNGVDPYYMKNPLWKIKENDDIYLLMYCEKDTVCKLSIESYQKILDFEKNSNNNNKLTWHKHSNGYILCSYKSLFIHQIIMNCFGNGKGTKHLSVDHIDRNPINNRLENLRLASREEQEQNSKGIMKGTKRARKSSTKPLPEGITQDMMRKYVNYYEEVVGKNKDKIRSFFKIETHPKLEKIWTGTKSNKIPILEKLTIINKVVDDLENDIFPAKIATLKI</sequence>
<proteinExistence type="predicted"/>